<dbReference type="InterPro" id="IPR002156">
    <property type="entry name" value="RNaseH_domain"/>
</dbReference>
<dbReference type="Proteomes" id="UP000595140">
    <property type="component" value="Unassembled WGS sequence"/>
</dbReference>
<dbReference type="GO" id="GO:0004523">
    <property type="term" value="F:RNA-DNA hybrid ribonuclease activity"/>
    <property type="evidence" value="ECO:0007669"/>
    <property type="project" value="InterPro"/>
</dbReference>
<dbReference type="PROSITE" id="PS51005">
    <property type="entry name" value="NAC"/>
    <property type="match status" value="1"/>
</dbReference>
<dbReference type="Pfam" id="PF13456">
    <property type="entry name" value="RVT_3"/>
    <property type="match status" value="1"/>
</dbReference>
<dbReference type="PANTHER" id="PTHR31719">
    <property type="entry name" value="NAC TRANSCRIPTION FACTOR 56"/>
    <property type="match status" value="1"/>
</dbReference>
<evidence type="ECO:0000259" key="5">
    <source>
        <dbReference type="PROSITE" id="PS51005"/>
    </source>
</evidence>
<evidence type="ECO:0000313" key="7">
    <source>
        <dbReference type="Proteomes" id="UP000595140"/>
    </source>
</evidence>
<proteinExistence type="predicted"/>
<evidence type="ECO:0000256" key="3">
    <source>
        <dbReference type="ARBA" id="ARBA00023163"/>
    </source>
</evidence>
<dbReference type="OrthoDB" id="914111at2759"/>
<keyword evidence="1" id="KW-0805">Transcription regulation</keyword>
<dbReference type="SUPFAM" id="SSF53098">
    <property type="entry name" value="Ribonuclease H-like"/>
    <property type="match status" value="1"/>
</dbReference>
<evidence type="ECO:0000256" key="4">
    <source>
        <dbReference type="ARBA" id="ARBA00023242"/>
    </source>
</evidence>
<keyword evidence="4" id="KW-0539">Nucleus</keyword>
<evidence type="ECO:0000313" key="6">
    <source>
        <dbReference type="EMBL" id="VFQ86085.1"/>
    </source>
</evidence>
<feature type="domain" description="NAC" evidence="5">
    <location>
        <begin position="381"/>
        <end position="537"/>
    </location>
</feature>
<dbReference type="GO" id="GO:0006355">
    <property type="term" value="P:regulation of DNA-templated transcription"/>
    <property type="evidence" value="ECO:0007669"/>
    <property type="project" value="InterPro"/>
</dbReference>
<dbReference type="Gene3D" id="2.170.150.80">
    <property type="entry name" value="NAC domain"/>
    <property type="match status" value="1"/>
</dbReference>
<protein>
    <recommendedName>
        <fullName evidence="5">NAC domain-containing protein</fullName>
    </recommendedName>
</protein>
<reference evidence="6 7" key="1">
    <citation type="submission" date="2018-04" db="EMBL/GenBank/DDBJ databases">
        <authorList>
            <person name="Vogel A."/>
        </authorList>
    </citation>
    <scope>NUCLEOTIDE SEQUENCE [LARGE SCALE GENOMIC DNA]</scope>
</reference>
<organism evidence="6 7">
    <name type="scientific">Cuscuta campestris</name>
    <dbReference type="NCBI Taxonomy" id="132261"/>
    <lineage>
        <taxon>Eukaryota</taxon>
        <taxon>Viridiplantae</taxon>
        <taxon>Streptophyta</taxon>
        <taxon>Embryophyta</taxon>
        <taxon>Tracheophyta</taxon>
        <taxon>Spermatophyta</taxon>
        <taxon>Magnoliopsida</taxon>
        <taxon>eudicotyledons</taxon>
        <taxon>Gunneridae</taxon>
        <taxon>Pentapetalae</taxon>
        <taxon>asterids</taxon>
        <taxon>lamiids</taxon>
        <taxon>Solanales</taxon>
        <taxon>Convolvulaceae</taxon>
        <taxon>Cuscuteae</taxon>
        <taxon>Cuscuta</taxon>
        <taxon>Cuscuta subgen. Grammica</taxon>
        <taxon>Cuscuta sect. Cleistogrammica</taxon>
    </lineage>
</organism>
<dbReference type="SUPFAM" id="SSF101941">
    <property type="entry name" value="NAC domain"/>
    <property type="match status" value="1"/>
</dbReference>
<dbReference type="PANTHER" id="PTHR31719:SF43">
    <property type="entry name" value="NAC TRANSCRIPTION FACTOR 56"/>
    <property type="match status" value="1"/>
</dbReference>
<dbReference type="InterPro" id="IPR012337">
    <property type="entry name" value="RNaseH-like_sf"/>
</dbReference>
<dbReference type="InterPro" id="IPR044730">
    <property type="entry name" value="RNase_H-like_dom_plant"/>
</dbReference>
<dbReference type="EMBL" id="OOIL02003067">
    <property type="protein sequence ID" value="VFQ86085.1"/>
    <property type="molecule type" value="Genomic_DNA"/>
</dbReference>
<dbReference type="Pfam" id="PF14392">
    <property type="entry name" value="zf-CCHC_4"/>
    <property type="match status" value="1"/>
</dbReference>
<name>A0A484MBL5_9ASTE</name>
<dbReference type="AlphaFoldDB" id="A0A484MBL5"/>
<dbReference type="InterPro" id="IPR003441">
    <property type="entry name" value="NAC-dom"/>
</dbReference>
<dbReference type="InterPro" id="IPR036093">
    <property type="entry name" value="NAC_dom_sf"/>
</dbReference>
<evidence type="ECO:0000256" key="1">
    <source>
        <dbReference type="ARBA" id="ARBA00023015"/>
    </source>
</evidence>
<keyword evidence="3" id="KW-0804">Transcription</keyword>
<evidence type="ECO:0000256" key="2">
    <source>
        <dbReference type="ARBA" id="ARBA00023125"/>
    </source>
</evidence>
<dbReference type="Gene3D" id="3.30.420.10">
    <property type="entry name" value="Ribonuclease H-like superfamily/Ribonuclease H"/>
    <property type="match status" value="1"/>
</dbReference>
<dbReference type="InterPro" id="IPR036397">
    <property type="entry name" value="RNaseH_sf"/>
</dbReference>
<keyword evidence="2" id="KW-0238">DNA-binding</keyword>
<dbReference type="CDD" id="cd06222">
    <property type="entry name" value="RNase_H_like"/>
    <property type="match status" value="1"/>
</dbReference>
<dbReference type="Pfam" id="PF02365">
    <property type="entry name" value="NAM"/>
    <property type="match status" value="1"/>
</dbReference>
<dbReference type="InterPro" id="IPR025836">
    <property type="entry name" value="Zn_knuckle_CX2CX4HX4C"/>
</dbReference>
<gene>
    <name evidence="6" type="ORF">CCAM_LOCUS27861</name>
</gene>
<accession>A0A484MBL5</accession>
<sequence length="628" mass="71830">MLLCKPLRQGEIPSVDDLMWMDIWVLAHGLPIGYSSSTVLEAVGRFVGEFRYLDTVNKPRLDQGFHRIRVAIDVRRPLKRRMKLTQRDGAISWVQFKYERLTTFRFFCEIVGHLAKHCRAALLSSLQPDEYPYDGSLRANNHRRMLDIGDAWLSIYMATWPRVPYLGGRETGQGSCDRMHLGPQRFRFENAWLQEEGYRSILEDAWRGSRGRPMLDRELRLVAGSIWALWKARNMVTWEWRVPSSWVIASWVQAVCYEGQAFDLAGKFYGASNGMLRCPSDPLLAEVMAVREALSWLKARGVVDVDLFSDCQRVVQALKDISFTSLSYFGSLIEDCRLLGLEFNVVNFLFISRSKNIIAHSLARKAKNPNLPADVFEAPPPPVGYRFRPTDSELLDHYLRRLIQKLLLPTLYPRITRLDIYADHPSAIWNLGDAHDDTGSGAELHCYFYTTLQSIGKGCRAKKMGRTVGAHGTWHMSCTRETKVNNEDQVLGYNKYFNYKPNTIHPGEVEYEWGMHEFTLHNSNKYALCKITRTMRKKKLKGAVDESVMLSNQQQQGDHIRFGEIVLSSNRGDPGKQPNLELSTESITCSFNHDEVGSSPSSTTFASARCLVNNNYLKIRIKLIQLAQ</sequence>
<keyword evidence="7" id="KW-1185">Reference proteome</keyword>
<dbReference type="GO" id="GO:0003677">
    <property type="term" value="F:DNA binding"/>
    <property type="evidence" value="ECO:0007669"/>
    <property type="project" value="UniProtKB-KW"/>
</dbReference>